<evidence type="ECO:0000313" key="1">
    <source>
        <dbReference type="EMBL" id="GAG33775.1"/>
    </source>
</evidence>
<reference evidence="1" key="1">
    <citation type="journal article" date="2014" name="Front. Microbiol.">
        <title>High frequency of phylogenetically diverse reductive dehalogenase-homologous genes in deep subseafloor sedimentary metagenomes.</title>
        <authorList>
            <person name="Kawai M."/>
            <person name="Futagami T."/>
            <person name="Toyoda A."/>
            <person name="Takaki Y."/>
            <person name="Nishi S."/>
            <person name="Hori S."/>
            <person name="Arai W."/>
            <person name="Tsubouchi T."/>
            <person name="Morono Y."/>
            <person name="Uchiyama I."/>
            <person name="Ito T."/>
            <person name="Fujiyama A."/>
            <person name="Inagaki F."/>
            <person name="Takami H."/>
        </authorList>
    </citation>
    <scope>NUCLEOTIDE SEQUENCE</scope>
    <source>
        <strain evidence="1">Expedition CK06-06</strain>
    </source>
</reference>
<evidence type="ECO:0008006" key="2">
    <source>
        <dbReference type="Google" id="ProtNLM"/>
    </source>
</evidence>
<protein>
    <recommendedName>
        <fullName evidence="2">LamG-like jellyroll fold domain-containing protein</fullName>
    </recommendedName>
</protein>
<sequence length="89" mass="9597">HVRGDKIHLVATCDGYNAYLYVNGVQAGPLVMKSVQPVNLVVGGSTWFNGVIDDFAFLVGAAIPEFRVQELYRASLRGVPAHGILDQLA</sequence>
<proteinExistence type="predicted"/>
<name>X0WSY6_9ZZZZ</name>
<dbReference type="SUPFAM" id="SSF49899">
    <property type="entry name" value="Concanavalin A-like lectins/glucanases"/>
    <property type="match status" value="1"/>
</dbReference>
<comment type="caution">
    <text evidence="1">The sequence shown here is derived from an EMBL/GenBank/DDBJ whole genome shotgun (WGS) entry which is preliminary data.</text>
</comment>
<feature type="non-terminal residue" evidence="1">
    <location>
        <position position="1"/>
    </location>
</feature>
<accession>X0WSY6</accession>
<dbReference type="EMBL" id="BARS01040256">
    <property type="protein sequence ID" value="GAG33775.1"/>
    <property type="molecule type" value="Genomic_DNA"/>
</dbReference>
<organism evidence="1">
    <name type="scientific">marine sediment metagenome</name>
    <dbReference type="NCBI Taxonomy" id="412755"/>
    <lineage>
        <taxon>unclassified sequences</taxon>
        <taxon>metagenomes</taxon>
        <taxon>ecological metagenomes</taxon>
    </lineage>
</organism>
<dbReference type="InterPro" id="IPR013320">
    <property type="entry name" value="ConA-like_dom_sf"/>
</dbReference>
<gene>
    <name evidence="1" type="ORF">S01H1_61402</name>
</gene>
<dbReference type="AlphaFoldDB" id="X0WSY6"/>